<dbReference type="AlphaFoldDB" id="A0A9W6KZY4"/>
<proteinExistence type="predicted"/>
<dbReference type="Proteomes" id="UP001143463">
    <property type="component" value="Unassembled WGS sequence"/>
</dbReference>
<evidence type="ECO:0000313" key="1">
    <source>
        <dbReference type="EMBL" id="GLL11071.1"/>
    </source>
</evidence>
<protein>
    <submittedName>
        <fullName evidence="1">Uncharacterized protein</fullName>
    </submittedName>
</protein>
<keyword evidence="2" id="KW-1185">Reference proteome</keyword>
<dbReference type="EMBL" id="BSFQ01000007">
    <property type="protein sequence ID" value="GLL11071.1"/>
    <property type="molecule type" value="Genomic_DNA"/>
</dbReference>
<sequence>MGLYWVPVLLGAAGIVLLLAVAVVCLAHVRRFVHAAQHERRRTEQAVLPLRSAAAELRARR</sequence>
<evidence type="ECO:0000313" key="2">
    <source>
        <dbReference type="Proteomes" id="UP001143463"/>
    </source>
</evidence>
<reference evidence="1" key="1">
    <citation type="journal article" date="2014" name="Int. J. Syst. Evol. Microbiol.">
        <title>Complete genome sequence of Corynebacterium casei LMG S-19264T (=DSM 44701T), isolated from a smear-ripened cheese.</title>
        <authorList>
            <consortium name="US DOE Joint Genome Institute (JGI-PGF)"/>
            <person name="Walter F."/>
            <person name="Albersmeier A."/>
            <person name="Kalinowski J."/>
            <person name="Ruckert C."/>
        </authorList>
    </citation>
    <scope>NUCLEOTIDE SEQUENCE</scope>
    <source>
        <strain evidence="1">VKM Ac-1069</strain>
    </source>
</reference>
<gene>
    <name evidence="1" type="ORF">GCM10017577_22120</name>
</gene>
<name>A0A9W6KZY4_9PSEU</name>
<reference evidence="1" key="2">
    <citation type="submission" date="2023-01" db="EMBL/GenBank/DDBJ databases">
        <authorList>
            <person name="Sun Q."/>
            <person name="Evtushenko L."/>
        </authorList>
    </citation>
    <scope>NUCLEOTIDE SEQUENCE</scope>
    <source>
        <strain evidence="1">VKM Ac-1069</strain>
    </source>
</reference>
<comment type="caution">
    <text evidence="1">The sequence shown here is derived from an EMBL/GenBank/DDBJ whole genome shotgun (WGS) entry which is preliminary data.</text>
</comment>
<accession>A0A9W6KZY4</accession>
<organism evidence="1 2">
    <name type="scientific">Pseudonocardia halophobica</name>
    <dbReference type="NCBI Taxonomy" id="29401"/>
    <lineage>
        <taxon>Bacteria</taxon>
        <taxon>Bacillati</taxon>
        <taxon>Actinomycetota</taxon>
        <taxon>Actinomycetes</taxon>
        <taxon>Pseudonocardiales</taxon>
        <taxon>Pseudonocardiaceae</taxon>
        <taxon>Pseudonocardia</taxon>
    </lineage>
</organism>
<dbReference type="RefSeq" id="WP_037038890.1">
    <property type="nucleotide sequence ID" value="NZ_BAAAUZ010000030.1"/>
</dbReference>